<dbReference type="EMBL" id="JARKIB010000007">
    <property type="protein sequence ID" value="KAJ7778348.1"/>
    <property type="molecule type" value="Genomic_DNA"/>
</dbReference>
<comment type="caution">
    <text evidence="2">The sequence shown here is derived from an EMBL/GenBank/DDBJ whole genome shotgun (WGS) entry which is preliminary data.</text>
</comment>
<dbReference type="AlphaFoldDB" id="A0AAD7NW29"/>
<proteinExistence type="predicted"/>
<dbReference type="Proteomes" id="UP001215598">
    <property type="component" value="Unassembled WGS sequence"/>
</dbReference>
<evidence type="ECO:0000313" key="2">
    <source>
        <dbReference type="EMBL" id="KAJ7778348.1"/>
    </source>
</evidence>
<feature type="compositionally biased region" description="Low complexity" evidence="1">
    <location>
        <begin position="63"/>
        <end position="91"/>
    </location>
</feature>
<name>A0AAD7NW29_9AGAR</name>
<evidence type="ECO:0000313" key="3">
    <source>
        <dbReference type="Proteomes" id="UP001215598"/>
    </source>
</evidence>
<protein>
    <submittedName>
        <fullName evidence="2">Uncharacterized protein</fullName>
    </submittedName>
</protein>
<accession>A0AAD7NW29</accession>
<evidence type="ECO:0000256" key="1">
    <source>
        <dbReference type="SAM" id="MobiDB-lite"/>
    </source>
</evidence>
<gene>
    <name evidence="2" type="ORF">B0H16DRAFT_1711857</name>
</gene>
<organism evidence="2 3">
    <name type="scientific">Mycena metata</name>
    <dbReference type="NCBI Taxonomy" id="1033252"/>
    <lineage>
        <taxon>Eukaryota</taxon>
        <taxon>Fungi</taxon>
        <taxon>Dikarya</taxon>
        <taxon>Basidiomycota</taxon>
        <taxon>Agaricomycotina</taxon>
        <taxon>Agaricomycetes</taxon>
        <taxon>Agaricomycetidae</taxon>
        <taxon>Agaricales</taxon>
        <taxon>Marasmiineae</taxon>
        <taxon>Mycenaceae</taxon>
        <taxon>Mycena</taxon>
    </lineage>
</organism>
<feature type="region of interest" description="Disordered" evidence="1">
    <location>
        <begin position="170"/>
        <end position="196"/>
    </location>
</feature>
<keyword evidence="3" id="KW-1185">Reference proteome</keyword>
<reference evidence="2" key="1">
    <citation type="submission" date="2023-03" db="EMBL/GenBank/DDBJ databases">
        <title>Massive genome expansion in bonnet fungi (Mycena s.s.) driven by repeated elements and novel gene families across ecological guilds.</title>
        <authorList>
            <consortium name="Lawrence Berkeley National Laboratory"/>
            <person name="Harder C.B."/>
            <person name="Miyauchi S."/>
            <person name="Viragh M."/>
            <person name="Kuo A."/>
            <person name="Thoen E."/>
            <person name="Andreopoulos B."/>
            <person name="Lu D."/>
            <person name="Skrede I."/>
            <person name="Drula E."/>
            <person name="Henrissat B."/>
            <person name="Morin E."/>
            <person name="Kohler A."/>
            <person name="Barry K."/>
            <person name="LaButti K."/>
            <person name="Morin E."/>
            <person name="Salamov A."/>
            <person name="Lipzen A."/>
            <person name="Mereny Z."/>
            <person name="Hegedus B."/>
            <person name="Baldrian P."/>
            <person name="Stursova M."/>
            <person name="Weitz H."/>
            <person name="Taylor A."/>
            <person name="Grigoriev I.V."/>
            <person name="Nagy L.G."/>
            <person name="Martin F."/>
            <person name="Kauserud H."/>
        </authorList>
    </citation>
    <scope>NUCLEOTIDE SEQUENCE</scope>
    <source>
        <strain evidence="2">CBHHK182m</strain>
    </source>
</reference>
<feature type="region of interest" description="Disordered" evidence="1">
    <location>
        <begin position="44"/>
        <end position="99"/>
    </location>
</feature>
<sequence length="214" mass="23233">MAPTLPALAAPPNSPSEETAIRLRAPAPILSLAPSLAFSIDKRAELDEDDPLEGPPLRDLQKTPLDSSTTLTSPSPRYLALPSSAALPARRYTPDTEPDFDALEDRAGSPDIAAILATTPRPRLSSLARRTSDFDHEPPWDEEFIDDYGQVRGSVYSVASKASEGYAFGFPEEHDAQSVSSDNGHPIWDEPNDSDSDLDLHTALPSVRLFPFCH</sequence>